<dbReference type="PATRIC" id="fig|442562.3.peg.2175"/>
<keyword evidence="1" id="KW-0479">Metal-binding</keyword>
<dbReference type="PROSITE" id="PS00908">
    <property type="entry name" value="MR_MLE_1"/>
    <property type="match status" value="1"/>
</dbReference>
<evidence type="ECO:0000313" key="6">
    <source>
        <dbReference type="Proteomes" id="UP000019666"/>
    </source>
</evidence>
<dbReference type="InterPro" id="IPR018110">
    <property type="entry name" value="Mandel_Rmase/mucon_lact_enz_CS"/>
</dbReference>
<dbReference type="InterPro" id="IPR029065">
    <property type="entry name" value="Enolase_C-like"/>
</dbReference>
<comment type="caution">
    <text evidence="5">The sequence shown here is derived from an EMBL/GenBank/DDBJ whole genome shotgun (WGS) entry which is preliminary data.</text>
</comment>
<dbReference type="Gene3D" id="3.30.390.10">
    <property type="entry name" value="Enolase-like, N-terminal domain"/>
    <property type="match status" value="1"/>
</dbReference>
<dbReference type="AlphaFoldDB" id="A0A017HPW4"/>
<gene>
    <name evidence="5" type="ORF">Rumeso_02205</name>
</gene>
<dbReference type="SUPFAM" id="SSF54826">
    <property type="entry name" value="Enolase N-terminal domain-like"/>
    <property type="match status" value="1"/>
</dbReference>
<keyword evidence="3 5" id="KW-0456">Lyase</keyword>
<dbReference type="SFLD" id="SFLDG00179">
    <property type="entry name" value="mandelate_racemase"/>
    <property type="match status" value="1"/>
</dbReference>
<dbReference type="InterPro" id="IPR029017">
    <property type="entry name" value="Enolase-like_N"/>
</dbReference>
<dbReference type="Proteomes" id="UP000019666">
    <property type="component" value="Unassembled WGS sequence"/>
</dbReference>
<keyword evidence="6" id="KW-1185">Reference proteome</keyword>
<dbReference type="SFLD" id="SFLDS00001">
    <property type="entry name" value="Enolase"/>
    <property type="match status" value="1"/>
</dbReference>
<dbReference type="Gene3D" id="3.20.20.120">
    <property type="entry name" value="Enolase-like C-terminal domain"/>
    <property type="match status" value="1"/>
</dbReference>
<keyword evidence="2" id="KW-0460">Magnesium</keyword>
<dbReference type="NCBIfam" id="NF010624">
    <property type="entry name" value="PRK14017.1"/>
    <property type="match status" value="1"/>
</dbReference>
<sequence length="442" mass="47778">MLAVLLLAVLSNGMNLLGIQTFYQLVAKGAAAGRRRGHRAVAHGPGRAAAGAAHGGGAGLMRITALKTFLVPPRWLFLKIETDEGVSGWGEPVLEGHAETLAAQIAEFGDVLIGQDPARIGDIWQMLYRNGCYRGGPVLMSALAGIDTALWDIKGRVLGQPIHALLGGPVRDRVRSYCWIGGDRPRDLIQGAEALIGRGFDACKFNICDEMQIVDTHAKVDAVIRTLFALREAVGTRMDLAFDFHGRVHLPMARVLLRELEPLRPLFVEDAVAAGAVEEAEGLSRLTSIPLCFGERMHNRSEFKHLFERRIAQVVNPDPAHVGGISETVRVGAWAEAYDVALAPHCPLGPIALAACLQVDAVCYNAFIQEQSLGIHYNTGGEVTDYLLPGHDLTLRDGFLHVPTGPGLGIEVDEAAVVAAAEVGHRWRAPVWRHRDGSVAEW</sequence>
<dbReference type="PANTHER" id="PTHR48080">
    <property type="entry name" value="D-GALACTONATE DEHYDRATASE-RELATED"/>
    <property type="match status" value="1"/>
</dbReference>
<evidence type="ECO:0000256" key="2">
    <source>
        <dbReference type="ARBA" id="ARBA00022842"/>
    </source>
</evidence>
<dbReference type="InterPro" id="IPR013342">
    <property type="entry name" value="Mandelate_racemase_C"/>
</dbReference>
<dbReference type="RefSeq" id="WP_245639329.1">
    <property type="nucleotide sequence ID" value="NZ_KK088602.1"/>
</dbReference>
<organism evidence="5 6">
    <name type="scientific">Rubellimicrobium mesophilum DSM 19309</name>
    <dbReference type="NCBI Taxonomy" id="442562"/>
    <lineage>
        <taxon>Bacteria</taxon>
        <taxon>Pseudomonadati</taxon>
        <taxon>Pseudomonadota</taxon>
        <taxon>Alphaproteobacteria</taxon>
        <taxon>Rhodobacterales</taxon>
        <taxon>Roseobacteraceae</taxon>
        <taxon>Rubellimicrobium</taxon>
    </lineage>
</organism>
<reference evidence="5 6" key="1">
    <citation type="submission" date="2013-02" db="EMBL/GenBank/DDBJ databases">
        <authorList>
            <person name="Fiebig A."/>
            <person name="Goeker M."/>
            <person name="Klenk H.-P.P."/>
        </authorList>
    </citation>
    <scope>NUCLEOTIDE SEQUENCE [LARGE SCALE GENOMIC DNA]</scope>
    <source>
        <strain evidence="5 6">DSM 19309</strain>
    </source>
</reference>
<name>A0A017HPW4_9RHOB</name>
<dbReference type="SUPFAM" id="SSF51604">
    <property type="entry name" value="Enolase C-terminal domain-like"/>
    <property type="match status" value="1"/>
</dbReference>
<dbReference type="EMBL" id="AOSK01000055">
    <property type="protein sequence ID" value="EYD76198.1"/>
    <property type="molecule type" value="Genomic_DNA"/>
</dbReference>
<dbReference type="GO" id="GO:0000287">
    <property type="term" value="F:magnesium ion binding"/>
    <property type="evidence" value="ECO:0007669"/>
    <property type="project" value="UniProtKB-ARBA"/>
</dbReference>
<evidence type="ECO:0000259" key="4">
    <source>
        <dbReference type="SMART" id="SM00922"/>
    </source>
</evidence>
<evidence type="ECO:0000256" key="3">
    <source>
        <dbReference type="ARBA" id="ARBA00023239"/>
    </source>
</evidence>
<dbReference type="STRING" id="442562.Rumeso_02205"/>
<dbReference type="HOGENOM" id="CLU_030273_3_2_5"/>
<evidence type="ECO:0000313" key="5">
    <source>
        <dbReference type="EMBL" id="EYD76198.1"/>
    </source>
</evidence>
<dbReference type="InterPro" id="IPR013341">
    <property type="entry name" value="Mandelate_racemase_N_dom"/>
</dbReference>
<dbReference type="PANTHER" id="PTHR48080:SF2">
    <property type="entry name" value="D-GALACTONATE DEHYDRATASE"/>
    <property type="match status" value="1"/>
</dbReference>
<protein>
    <submittedName>
        <fullName evidence="5">Gluconate dehydratase</fullName>
        <ecNumber evidence="5">4.2.1.39</ecNumber>
    </submittedName>
</protein>
<dbReference type="InterPro" id="IPR034593">
    <property type="entry name" value="DgoD-like"/>
</dbReference>
<accession>A0A017HPW4</accession>
<dbReference type="Pfam" id="PF13378">
    <property type="entry name" value="MR_MLE_C"/>
    <property type="match status" value="1"/>
</dbReference>
<evidence type="ECO:0000256" key="1">
    <source>
        <dbReference type="ARBA" id="ARBA00022723"/>
    </source>
</evidence>
<dbReference type="EC" id="4.2.1.39" evidence="5"/>
<dbReference type="InterPro" id="IPR036849">
    <property type="entry name" value="Enolase-like_C_sf"/>
</dbReference>
<dbReference type="GO" id="GO:0009063">
    <property type="term" value="P:amino acid catabolic process"/>
    <property type="evidence" value="ECO:0007669"/>
    <property type="project" value="InterPro"/>
</dbReference>
<dbReference type="Pfam" id="PF02746">
    <property type="entry name" value="MR_MLE_N"/>
    <property type="match status" value="1"/>
</dbReference>
<feature type="domain" description="Mandelate racemase/muconate lactonizing enzyme C-terminal" evidence="4">
    <location>
        <begin position="185"/>
        <end position="290"/>
    </location>
</feature>
<dbReference type="SMART" id="SM00922">
    <property type="entry name" value="MR_MLE"/>
    <property type="match status" value="1"/>
</dbReference>
<proteinExistence type="predicted"/>
<dbReference type="FunFam" id="3.30.390.10:FF:000003">
    <property type="entry name" value="D-galactonate dehydratase"/>
    <property type="match status" value="1"/>
</dbReference>
<dbReference type="GO" id="GO:0047929">
    <property type="term" value="F:gluconate dehydratase activity"/>
    <property type="evidence" value="ECO:0007669"/>
    <property type="project" value="UniProtKB-EC"/>
</dbReference>